<feature type="domain" description="Band 7" evidence="3">
    <location>
        <begin position="1028"/>
        <end position="1202"/>
    </location>
</feature>
<dbReference type="InterPro" id="IPR001107">
    <property type="entry name" value="Band_7"/>
</dbReference>
<feature type="transmembrane region" description="Helical" evidence="2">
    <location>
        <begin position="770"/>
        <end position="788"/>
    </location>
</feature>
<evidence type="ECO:0000256" key="2">
    <source>
        <dbReference type="SAM" id="Phobius"/>
    </source>
</evidence>
<sequence>MSGARERTEARGGGAEGGGEWLPESLGAALKVDPKVVSKFITQSRSKSNLVCSVFMPRGTAAAAGAAAAGPAAVAAAAGSPRASVKVAASSAARRGETRMSAAERDDESPATATLLDDDNDLSARAESEYESSSARKTAFLTQDDAARDGEDAAEDSEVSNNEKEVSKACPASVGRSICSSSSCSSDDDDNEEDNDEASLSMCSSTSSLDVRMITDAARADTRETGQLAYAQACIDHGVVPTTGLIDNLDKPMLSVPYQLMSDNAVVALCAALQVNELVEVLDVSHNNMGETGAEALGDVVAKRPNLRGLSVSGNRLGNDAGLSLASGIRRSREGGLFALCMLDLSNNKLGDRFAMGLSRALLTPCVYLRSWKGFRRLYRSTSGASNEDSDGKQLVALNLSKNIIGAGGARAIAEAFEGQAWGVKDLDLGWNVVKAGGAIPLLKATSQCSVLQKLVLSWNSIDDEAAAAIGELIASSSSLCLLDLSHNQLGPITAGAVRDALPNTSSLRTLEIGFNPFGIGAALSILEGVKANESLRYLGIENPVVPGAVRSGTLVIWAWAVAVVCLAPWVFYRLQQLKLDVDLQAKEPVYSLTEICRRRDKFAAISRIWCHDFEFGNFPVVMPILMFPAVAFAIIVKLGALRTTILLTTQVAVYILVMGFYLSPDEERAEMQGILGQLAFILPTIILFLFSPRNSHIWLASLGLVAVSGLGLFLMEAYDVLKGMGDLIFLCMMWPIIREFFYFAARKTARFAAMSPDFGGGAIEVRRRYAWSLVLVIQVFLATWFRLMATKINDRTRYIIFLMLSSIQEIVFRVTIRERENLLASAARFRSLRRSESGTFRDRRNSVVAPVTQRRVSKTSHKVSHELAETEWYAMLSLGEMLAEHLALWLVLGLILISRGSVLTLPLPFFNELEHPFDDKPNIKPYILLTFGQLIAEILSIEDASECARKINGSSKSAEAVRVAPKDAGTHRSESPIWAQPRPSLRGAVYWALSLSARLAACTFLVALVSLLPWLFFRVQQLELDISLAAIAMPNDRVIFVERCGKYMRQGRAGLNLVACCVGECVAGSLSLRVQQLDVSVETKTIDNVFINVGPHVTFFSSQRHRVMVSVQYEVQLDQAYEAFYKLTNPRSQITSYVFDSIRSSVPKHKLDDVFDSKDEIAAIVKKDLSALEAYGYTVVQTLLTDINPNRTVKEAMNEINAAQRKRVAATDKAEAEKILVVKAAEADAESKYLAGVGIARQRQAIVEGLRESVKAFSNDVSDVNSQQVLELMLMTQYMDTLKEIGAQSKSSTVFVPSNSNDAMSQIRSAFMQAHAANGTIAPRSSSMTRMLNNGGNAVHPME</sequence>
<dbReference type="InterPro" id="IPR001611">
    <property type="entry name" value="Leu-rich_rpt"/>
</dbReference>
<keyword evidence="2" id="KW-0812">Transmembrane</keyword>
<feature type="transmembrane region" description="Helical" evidence="2">
    <location>
        <begin position="675"/>
        <end position="692"/>
    </location>
</feature>
<feature type="compositionally biased region" description="Basic and acidic residues" evidence="1">
    <location>
        <begin position="1"/>
        <end position="10"/>
    </location>
</feature>
<feature type="region of interest" description="Disordered" evidence="1">
    <location>
        <begin position="1"/>
        <end position="22"/>
    </location>
</feature>
<dbReference type="InterPro" id="IPR050710">
    <property type="entry name" value="Band7/mec-2_domain"/>
</dbReference>
<evidence type="ECO:0000256" key="1">
    <source>
        <dbReference type="SAM" id="MobiDB-lite"/>
    </source>
</evidence>
<feature type="transmembrane region" description="Helical" evidence="2">
    <location>
        <begin position="642"/>
        <end position="663"/>
    </location>
</feature>
<feature type="transmembrane region" description="Helical" evidence="2">
    <location>
        <begin position="728"/>
        <end position="746"/>
    </location>
</feature>
<keyword evidence="2" id="KW-0472">Membrane</keyword>
<reference evidence="4 5" key="1">
    <citation type="submission" date="2017-12" db="EMBL/GenBank/DDBJ databases">
        <title>Sequencing, de novo assembly and annotation of complete genome of a new Thraustochytrid species, strain FCC1311.</title>
        <authorList>
            <person name="Sedici K."/>
            <person name="Godart F."/>
            <person name="Aiese Cigliano R."/>
            <person name="Sanseverino W."/>
            <person name="Barakat M."/>
            <person name="Ortet P."/>
            <person name="Marechal E."/>
            <person name="Cagnac O."/>
            <person name="Amato A."/>
        </authorList>
    </citation>
    <scope>NUCLEOTIDE SEQUENCE [LARGE SCALE GENOMIC DNA]</scope>
</reference>
<feature type="transmembrane region" description="Helical" evidence="2">
    <location>
        <begin position="555"/>
        <end position="573"/>
    </location>
</feature>
<accession>A0A2R5G5L3</accession>
<keyword evidence="5" id="KW-1185">Reference proteome</keyword>
<evidence type="ECO:0000259" key="3">
    <source>
        <dbReference type="SMART" id="SM00244"/>
    </source>
</evidence>
<feature type="transmembrane region" description="Helical" evidence="2">
    <location>
        <begin position="989"/>
        <end position="1018"/>
    </location>
</feature>
<dbReference type="SUPFAM" id="SSF52047">
    <property type="entry name" value="RNI-like"/>
    <property type="match status" value="1"/>
</dbReference>
<keyword evidence="2" id="KW-1133">Transmembrane helix</keyword>
<feature type="compositionally biased region" description="Acidic residues" evidence="1">
    <location>
        <begin position="186"/>
        <end position="197"/>
    </location>
</feature>
<dbReference type="PANTHER" id="PTHR43327:SF10">
    <property type="entry name" value="STOMATIN-LIKE PROTEIN 2, MITOCHONDRIAL"/>
    <property type="match status" value="1"/>
</dbReference>
<proteinExistence type="predicted"/>
<feature type="transmembrane region" description="Helical" evidence="2">
    <location>
        <begin position="698"/>
        <end position="716"/>
    </location>
</feature>
<dbReference type="SUPFAM" id="SSF117892">
    <property type="entry name" value="Band 7/SPFH domain"/>
    <property type="match status" value="1"/>
</dbReference>
<feature type="compositionally biased region" description="Basic and acidic residues" evidence="1">
    <location>
        <begin position="94"/>
        <end position="104"/>
    </location>
</feature>
<dbReference type="CDD" id="cd03407">
    <property type="entry name" value="SPFH_like_u4"/>
    <property type="match status" value="1"/>
</dbReference>
<dbReference type="InterPro" id="IPR036013">
    <property type="entry name" value="Band_7/SPFH_dom_sf"/>
</dbReference>
<evidence type="ECO:0000313" key="4">
    <source>
        <dbReference type="EMBL" id="GBG26342.1"/>
    </source>
</evidence>
<name>A0A2R5G5L3_9STRA</name>
<dbReference type="SMART" id="SM00244">
    <property type="entry name" value="PHB"/>
    <property type="match status" value="1"/>
</dbReference>
<dbReference type="InterPro" id="IPR032675">
    <property type="entry name" value="LRR_dom_sf"/>
</dbReference>
<evidence type="ECO:0000313" key="5">
    <source>
        <dbReference type="Proteomes" id="UP000241890"/>
    </source>
</evidence>
<comment type="caution">
    <text evidence="4">The sequence shown here is derived from an EMBL/GenBank/DDBJ whole genome shotgun (WGS) entry which is preliminary data.</text>
</comment>
<dbReference type="Pfam" id="PF01145">
    <property type="entry name" value="Band_7"/>
    <property type="match status" value="1"/>
</dbReference>
<feature type="compositionally biased region" description="Gly residues" evidence="1">
    <location>
        <begin position="11"/>
        <end position="20"/>
    </location>
</feature>
<dbReference type="EMBL" id="BEYU01000020">
    <property type="protein sequence ID" value="GBG26342.1"/>
    <property type="molecule type" value="Genomic_DNA"/>
</dbReference>
<feature type="region of interest" description="Disordered" evidence="1">
    <location>
        <begin position="89"/>
        <end position="203"/>
    </location>
</feature>
<dbReference type="Gene3D" id="3.80.10.10">
    <property type="entry name" value="Ribonuclease Inhibitor"/>
    <property type="match status" value="2"/>
</dbReference>
<gene>
    <name evidence="4" type="ORF">FCC1311_025632</name>
</gene>
<dbReference type="InParanoid" id="A0A2R5G5L3"/>
<dbReference type="OrthoDB" id="434619at2759"/>
<dbReference type="Proteomes" id="UP000241890">
    <property type="component" value="Unassembled WGS sequence"/>
</dbReference>
<dbReference type="Pfam" id="PF13516">
    <property type="entry name" value="LRR_6"/>
    <property type="match status" value="2"/>
</dbReference>
<protein>
    <submittedName>
        <fullName evidence="4">Hypersensitive-induced response protein 1</fullName>
    </submittedName>
</protein>
<feature type="transmembrane region" description="Helical" evidence="2">
    <location>
        <begin position="616"/>
        <end position="636"/>
    </location>
</feature>
<dbReference type="PANTHER" id="PTHR43327">
    <property type="entry name" value="STOMATIN-LIKE PROTEIN 2, MITOCHONDRIAL"/>
    <property type="match status" value="1"/>
</dbReference>
<dbReference type="SMART" id="SM00368">
    <property type="entry name" value="LRR_RI"/>
    <property type="match status" value="7"/>
</dbReference>
<dbReference type="Gene3D" id="3.30.479.30">
    <property type="entry name" value="Band 7 domain"/>
    <property type="match status" value="1"/>
</dbReference>
<organism evidence="4 5">
    <name type="scientific">Hondaea fermentalgiana</name>
    <dbReference type="NCBI Taxonomy" id="2315210"/>
    <lineage>
        <taxon>Eukaryota</taxon>
        <taxon>Sar</taxon>
        <taxon>Stramenopiles</taxon>
        <taxon>Bigyra</taxon>
        <taxon>Labyrinthulomycetes</taxon>
        <taxon>Thraustochytrida</taxon>
        <taxon>Thraustochytriidae</taxon>
        <taxon>Hondaea</taxon>
    </lineage>
</organism>